<feature type="compositionally biased region" description="Low complexity" evidence="1">
    <location>
        <begin position="1098"/>
        <end position="1113"/>
    </location>
</feature>
<feature type="compositionally biased region" description="Basic and acidic residues" evidence="1">
    <location>
        <begin position="939"/>
        <end position="950"/>
    </location>
</feature>
<organism evidence="2 3">
    <name type="scientific">Tilletia indica</name>
    <dbReference type="NCBI Taxonomy" id="43049"/>
    <lineage>
        <taxon>Eukaryota</taxon>
        <taxon>Fungi</taxon>
        <taxon>Dikarya</taxon>
        <taxon>Basidiomycota</taxon>
        <taxon>Ustilaginomycotina</taxon>
        <taxon>Exobasidiomycetes</taxon>
        <taxon>Tilletiales</taxon>
        <taxon>Tilletiaceae</taxon>
        <taxon>Tilletia</taxon>
    </lineage>
</organism>
<feature type="compositionally biased region" description="Acidic residues" evidence="1">
    <location>
        <begin position="249"/>
        <end position="259"/>
    </location>
</feature>
<feature type="compositionally biased region" description="Basic and acidic residues" evidence="1">
    <location>
        <begin position="639"/>
        <end position="648"/>
    </location>
</feature>
<feature type="compositionally biased region" description="Low complexity" evidence="1">
    <location>
        <begin position="290"/>
        <end position="304"/>
    </location>
</feature>
<feature type="compositionally biased region" description="Basic and acidic residues" evidence="1">
    <location>
        <begin position="136"/>
        <end position="146"/>
    </location>
</feature>
<feature type="compositionally biased region" description="Acidic residues" evidence="1">
    <location>
        <begin position="597"/>
        <end position="614"/>
    </location>
</feature>
<accession>A0A177TQN9</accession>
<feature type="region of interest" description="Disordered" evidence="1">
    <location>
        <begin position="1"/>
        <end position="474"/>
    </location>
</feature>
<feature type="region of interest" description="Disordered" evidence="1">
    <location>
        <begin position="507"/>
        <end position="546"/>
    </location>
</feature>
<feature type="compositionally biased region" description="Low complexity" evidence="1">
    <location>
        <begin position="16"/>
        <end position="34"/>
    </location>
</feature>
<gene>
    <name evidence="2" type="ORF">A4X13_0g6171</name>
</gene>
<feature type="compositionally biased region" description="Acidic residues" evidence="1">
    <location>
        <begin position="525"/>
        <end position="535"/>
    </location>
</feature>
<feature type="compositionally biased region" description="Low complexity" evidence="1">
    <location>
        <begin position="839"/>
        <end position="849"/>
    </location>
</feature>
<evidence type="ECO:0000256" key="1">
    <source>
        <dbReference type="SAM" id="MobiDB-lite"/>
    </source>
</evidence>
<sequence>MRTRRAPIGPDGVELSTTRPTASSTRAAAPPSTASRKRKEPAATPSRNTHSRVPSTRTPLATKNAHSSSQPSSTGLLQPGSDILLANVFNNAAAEEEEEEDEPVKKKSKKAAAAADLAGSPKVSSTRRSLAELVDDALRPVEDQGRVRSTTTRVAQKGGVHNAQKAPSVSSTASGSVKSTSVASLLSNRRNQRGQVKKTVAPTGFYAQAAPPPPLPKATRPTATTNKVALKSNKVATTSKRTLLSSPAPEEEEEEEDDVPASTSSKVSRPPLQAIAPELVPTPKTGPSQTRSTSTNTNLSLFSNAPTLAKRRTGMVVWDNDDDDEDEDQDVDDDEDLSDEEDQKKGDDKDVVNLSPGSSDKENRDPLAGQTSLSRTAVGPTTTQRTVAPPPSPPTLGGGTPVRPKEDLKTSKTRTPLSILADIGPSHSTPLSGGKVAKPLSDKKGKGVVREQPSLSIANKSHSSSTTSSGAALLAVPETNTQELSSSIPASDDVFLYAKPSDVVVGSGQASRLGLPPSQRAMDDVHEEEAEEGDGGDAVPSDHDEIIRDLGLEPDVPILEDFEMDDSPMDMAGLDDIQWPSHEDAGAALAGPTHAEVDDDDFDFGDAADSEDGVENGKVSYDQENDPFGFFAAEAKLRARRQEERIRQSSEVGQAKVDDVEEEEEEEKGRESGEVYGLDLRTEQKAFASSSPVPSDDENEDEDDRVTRSTLKKASAAEDKDDAPDTSAANEADESQSPVRRSARAQKKKEAVIEISDSESEEQVSKKKTKTTSTKTTKSKKKKEEPGSDQYDTDLPPPGFTRSAAEIRRRGAGGMRNGRAQADFVDEPFDSDDERPSRSTSGSSSSFGTKGKGKGKGKGGAAATKEARLSDLVKLLPKRATASTYGSKKGNKGARVTSSQSRKASNTISTSKASPVRGRGRERSSSVESVSSLPSPKAVLERSKKSRGLDVEESDKEEDVFSADSGDEEEEQRASAKPKGRAATRSKVAAASSSSVKAKATAKGQAGTTKGKKKKAGALPEWCNEKKEEEEDGVKARSVSSSSRKRRRGDVEEEEEKSSGGESESEVEEVVEVKNGGRKAKQAKVAAPSKGKGKSIAKETGAAKKTGALGKKTVPSKTQVDRPRDDLDDFELDTELVI</sequence>
<reference evidence="2" key="2">
    <citation type="journal article" date="2019" name="IMA Fungus">
        <title>Genome sequencing and comparison of five Tilletia species to identify candidate genes for the detection of regulated species infecting wheat.</title>
        <authorList>
            <person name="Nguyen H.D.T."/>
            <person name="Sultana T."/>
            <person name="Kesanakurti P."/>
            <person name="Hambleton S."/>
        </authorList>
    </citation>
    <scope>NUCLEOTIDE SEQUENCE</scope>
    <source>
        <strain evidence="2">DAOMC 236416</strain>
    </source>
</reference>
<reference evidence="2" key="1">
    <citation type="submission" date="2016-04" db="EMBL/GenBank/DDBJ databases">
        <authorList>
            <person name="Nguyen H.D."/>
            <person name="Samba Siva P."/>
            <person name="Cullis J."/>
            <person name="Levesque C.A."/>
            <person name="Hambleton S."/>
        </authorList>
    </citation>
    <scope>NUCLEOTIDE SEQUENCE</scope>
    <source>
        <strain evidence="2">DAOMC 236416</strain>
    </source>
</reference>
<feature type="compositionally biased region" description="Polar residues" evidence="1">
    <location>
        <begin position="369"/>
        <end position="386"/>
    </location>
</feature>
<feature type="compositionally biased region" description="Acidic residues" evidence="1">
    <location>
        <begin position="695"/>
        <end position="704"/>
    </location>
</feature>
<name>A0A177TQN9_9BASI</name>
<comment type="caution">
    <text evidence="2">The sequence shown here is derived from an EMBL/GenBank/DDBJ whole genome shotgun (WGS) entry which is preliminary data.</text>
</comment>
<feature type="compositionally biased region" description="Low complexity" evidence="1">
    <location>
        <begin position="985"/>
        <end position="1009"/>
    </location>
</feature>
<evidence type="ECO:0000313" key="3">
    <source>
        <dbReference type="Proteomes" id="UP000077521"/>
    </source>
</evidence>
<feature type="compositionally biased region" description="Polar residues" evidence="1">
    <location>
        <begin position="45"/>
        <end position="76"/>
    </location>
</feature>
<protein>
    <submittedName>
        <fullName evidence="2">Uncharacterized protein</fullName>
    </submittedName>
</protein>
<keyword evidence="3" id="KW-1185">Reference proteome</keyword>
<feature type="compositionally biased region" description="Acidic residues" evidence="1">
    <location>
        <begin position="1126"/>
        <end position="1138"/>
    </location>
</feature>
<feature type="compositionally biased region" description="Polar residues" evidence="1">
    <location>
        <begin position="234"/>
        <end position="245"/>
    </location>
</feature>
<proteinExistence type="predicted"/>
<dbReference type="AlphaFoldDB" id="A0A177TQN9"/>
<dbReference type="EMBL" id="LWDF02000556">
    <property type="protein sequence ID" value="KAE8244916.1"/>
    <property type="molecule type" value="Genomic_DNA"/>
</dbReference>
<feature type="compositionally biased region" description="Acidic residues" evidence="1">
    <location>
        <begin position="951"/>
        <end position="971"/>
    </location>
</feature>
<feature type="compositionally biased region" description="Acidic residues" evidence="1">
    <location>
        <begin position="824"/>
        <end position="833"/>
    </location>
</feature>
<feature type="compositionally biased region" description="Acidic residues" evidence="1">
    <location>
        <begin position="319"/>
        <end position="341"/>
    </location>
</feature>
<feature type="region of interest" description="Disordered" evidence="1">
    <location>
        <begin position="565"/>
        <end position="627"/>
    </location>
</feature>
<feature type="region of interest" description="Disordered" evidence="1">
    <location>
        <begin position="639"/>
        <end position="1138"/>
    </location>
</feature>
<feature type="compositionally biased region" description="Low complexity" evidence="1">
    <location>
        <begin position="926"/>
        <end position="936"/>
    </location>
</feature>
<feature type="compositionally biased region" description="Polar residues" evidence="1">
    <location>
        <begin position="896"/>
        <end position="913"/>
    </location>
</feature>
<feature type="compositionally biased region" description="Basic and acidic residues" evidence="1">
    <location>
        <begin position="440"/>
        <end position="449"/>
    </location>
</feature>
<evidence type="ECO:0000313" key="2">
    <source>
        <dbReference type="EMBL" id="KAE8244916.1"/>
    </source>
</evidence>
<feature type="compositionally biased region" description="Basic and acidic residues" evidence="1">
    <location>
        <begin position="342"/>
        <end position="351"/>
    </location>
</feature>
<dbReference type="Proteomes" id="UP000077521">
    <property type="component" value="Unassembled WGS sequence"/>
</dbReference>
<feature type="compositionally biased region" description="Low complexity" evidence="1">
    <location>
        <begin position="165"/>
        <end position="184"/>
    </location>
</feature>